<reference evidence="1" key="1">
    <citation type="submission" date="2021-01" db="EMBL/GenBank/DDBJ databases">
        <title>Whole genome shotgun sequence of Dactylosporangium siamense NBRC 106093.</title>
        <authorList>
            <person name="Komaki H."/>
            <person name="Tamura T."/>
        </authorList>
    </citation>
    <scope>NUCLEOTIDE SEQUENCE</scope>
    <source>
        <strain evidence="1">NBRC 106093</strain>
    </source>
</reference>
<gene>
    <name evidence="1" type="ORF">Dsi01nite_088380</name>
</gene>
<evidence type="ECO:0000313" key="2">
    <source>
        <dbReference type="Proteomes" id="UP000660611"/>
    </source>
</evidence>
<protein>
    <submittedName>
        <fullName evidence="1">Uncharacterized protein</fullName>
    </submittedName>
</protein>
<dbReference type="RefSeq" id="WP_203852432.1">
    <property type="nucleotide sequence ID" value="NZ_BAAAVW010000014.1"/>
</dbReference>
<dbReference type="Proteomes" id="UP000660611">
    <property type="component" value="Unassembled WGS sequence"/>
</dbReference>
<dbReference type="EMBL" id="BONQ01000139">
    <property type="protein sequence ID" value="GIG50797.1"/>
    <property type="molecule type" value="Genomic_DNA"/>
</dbReference>
<dbReference type="AlphaFoldDB" id="A0A919PV66"/>
<comment type="caution">
    <text evidence="1">The sequence shown here is derived from an EMBL/GenBank/DDBJ whole genome shotgun (WGS) entry which is preliminary data.</text>
</comment>
<proteinExistence type="predicted"/>
<organism evidence="1 2">
    <name type="scientific">Dactylosporangium siamense</name>
    <dbReference type="NCBI Taxonomy" id="685454"/>
    <lineage>
        <taxon>Bacteria</taxon>
        <taxon>Bacillati</taxon>
        <taxon>Actinomycetota</taxon>
        <taxon>Actinomycetes</taxon>
        <taxon>Micromonosporales</taxon>
        <taxon>Micromonosporaceae</taxon>
        <taxon>Dactylosporangium</taxon>
    </lineage>
</organism>
<sequence>MILEAPTPDRLAHSVGVFNGYANVDRTWHEFVARTAPGPDLDRPDHRHLLHRWLNSWGCRIRYPRDGEPDVFDAGTAAWWDAFGATLPTGSLRLAADDDLALLGTAYAALAATPAGPSRTLGPTAAAKALYALRPDTVMPWDAAIAVTLHGARDGAAFTRHLTLGRAWAADLVASTGIDDAALPAHLGRPGVSLAKVLDEYTYVFITLGGGTS</sequence>
<name>A0A919PV66_9ACTN</name>
<keyword evidence="2" id="KW-1185">Reference proteome</keyword>
<evidence type="ECO:0000313" key="1">
    <source>
        <dbReference type="EMBL" id="GIG50797.1"/>
    </source>
</evidence>
<accession>A0A919PV66</accession>